<organism evidence="2 3">
    <name type="scientific">Aquibacillus albus</name>
    <dbReference type="NCBI Taxonomy" id="1168171"/>
    <lineage>
        <taxon>Bacteria</taxon>
        <taxon>Bacillati</taxon>
        <taxon>Bacillota</taxon>
        <taxon>Bacilli</taxon>
        <taxon>Bacillales</taxon>
        <taxon>Bacillaceae</taxon>
        <taxon>Aquibacillus</taxon>
    </lineage>
</organism>
<dbReference type="PANTHER" id="PTHR38431">
    <property type="entry name" value="BLL2305 PROTEIN"/>
    <property type="match status" value="1"/>
</dbReference>
<evidence type="ECO:0000313" key="2">
    <source>
        <dbReference type="EMBL" id="MBM7573591.1"/>
    </source>
</evidence>
<comment type="caution">
    <text evidence="2">The sequence shown here is derived from an EMBL/GenBank/DDBJ whole genome shotgun (WGS) entry which is preliminary data.</text>
</comment>
<dbReference type="NCBIfam" id="TIGR01764">
    <property type="entry name" value="excise"/>
    <property type="match status" value="1"/>
</dbReference>
<dbReference type="InterPro" id="IPR041657">
    <property type="entry name" value="HTH_17"/>
</dbReference>
<evidence type="ECO:0000313" key="3">
    <source>
        <dbReference type="Proteomes" id="UP001296943"/>
    </source>
</evidence>
<dbReference type="EMBL" id="JAFBDR010000038">
    <property type="protein sequence ID" value="MBM7573591.1"/>
    <property type="molecule type" value="Genomic_DNA"/>
</dbReference>
<dbReference type="SUPFAM" id="SSF46955">
    <property type="entry name" value="Putative DNA-binding domain"/>
    <property type="match status" value="1"/>
</dbReference>
<dbReference type="Proteomes" id="UP001296943">
    <property type="component" value="Unassembled WGS sequence"/>
</dbReference>
<gene>
    <name evidence="2" type="ORF">JOC48_004155</name>
</gene>
<keyword evidence="3" id="KW-1185">Reference proteome</keyword>
<reference evidence="2 3" key="1">
    <citation type="submission" date="2021-01" db="EMBL/GenBank/DDBJ databases">
        <title>Genomic Encyclopedia of Type Strains, Phase IV (KMG-IV): sequencing the most valuable type-strain genomes for metagenomic binning, comparative biology and taxonomic classification.</title>
        <authorList>
            <person name="Goeker M."/>
        </authorList>
    </citation>
    <scope>NUCLEOTIDE SEQUENCE [LARGE SCALE GENOMIC DNA]</scope>
    <source>
        <strain evidence="2 3">DSM 23711</strain>
    </source>
</reference>
<protein>
    <submittedName>
        <fullName evidence="2">Excisionase family DNA binding protein</fullName>
    </submittedName>
</protein>
<dbReference type="Pfam" id="PF12728">
    <property type="entry name" value="HTH_17"/>
    <property type="match status" value="1"/>
</dbReference>
<dbReference type="InterPro" id="IPR010093">
    <property type="entry name" value="SinI_DNA-bd"/>
</dbReference>
<dbReference type="RefSeq" id="WP_204502227.1">
    <property type="nucleotide sequence ID" value="NZ_JAFBDR010000038.1"/>
</dbReference>
<proteinExistence type="predicted"/>
<evidence type="ECO:0000259" key="1">
    <source>
        <dbReference type="Pfam" id="PF12728"/>
    </source>
</evidence>
<dbReference type="PANTHER" id="PTHR38431:SF1">
    <property type="entry name" value="BLL2305 PROTEIN"/>
    <property type="match status" value="1"/>
</dbReference>
<sequence length="62" mass="7215">MNQNADVLTIAQVANYLQISEVTTYKLVKEGKIPAFKVARQWRVKKEDLSQFIEKQKLDNFS</sequence>
<feature type="domain" description="Helix-turn-helix" evidence="1">
    <location>
        <begin position="7"/>
        <end position="56"/>
    </location>
</feature>
<accession>A0ABS2N625</accession>
<name>A0ABS2N625_9BACI</name>
<dbReference type="InterPro" id="IPR009061">
    <property type="entry name" value="DNA-bd_dom_put_sf"/>
</dbReference>